<accession>A0A5E5ABC9</accession>
<keyword evidence="5" id="KW-1185">Reference proteome</keyword>
<dbReference type="PANTHER" id="PTHR43333:SF1">
    <property type="entry name" value="D-ISOMER SPECIFIC 2-HYDROXYACID DEHYDROGENASE NAD-BINDING DOMAIN-CONTAINING PROTEIN"/>
    <property type="match status" value="1"/>
</dbReference>
<dbReference type="RefSeq" id="WP_150739145.1">
    <property type="nucleotide sequence ID" value="NZ_CABPSP010000010.1"/>
</dbReference>
<dbReference type="PANTHER" id="PTHR43333">
    <property type="entry name" value="2-HACID_DH_C DOMAIN-CONTAINING PROTEIN"/>
    <property type="match status" value="1"/>
</dbReference>
<dbReference type="Proteomes" id="UP000383122">
    <property type="component" value="Unassembled WGS sequence"/>
</dbReference>
<dbReference type="AlphaFoldDB" id="A0A5E5ABC9"/>
<dbReference type="GO" id="GO:0016616">
    <property type="term" value="F:oxidoreductase activity, acting on the CH-OH group of donors, NAD or NADP as acceptor"/>
    <property type="evidence" value="ECO:0007669"/>
    <property type="project" value="UniProtKB-ARBA"/>
</dbReference>
<dbReference type="PROSITE" id="PS00065">
    <property type="entry name" value="D_2_HYDROXYACID_DH_1"/>
    <property type="match status" value="1"/>
</dbReference>
<evidence type="ECO:0000313" key="5">
    <source>
        <dbReference type="Proteomes" id="UP000383122"/>
    </source>
</evidence>
<dbReference type="EMBL" id="CABPSP010000010">
    <property type="protein sequence ID" value="VVE69420.1"/>
    <property type="molecule type" value="Genomic_DNA"/>
</dbReference>
<dbReference type="CDD" id="cd12164">
    <property type="entry name" value="GDH_like_2"/>
    <property type="match status" value="1"/>
</dbReference>
<reference evidence="4 5" key="1">
    <citation type="submission" date="2019-08" db="EMBL/GenBank/DDBJ databases">
        <authorList>
            <person name="Peeters C."/>
        </authorList>
    </citation>
    <scope>NUCLEOTIDE SEQUENCE [LARGE SCALE GENOMIC DNA]</scope>
    <source>
        <strain evidence="4 5">LMG 31117</strain>
    </source>
</reference>
<dbReference type="InterPro" id="IPR029752">
    <property type="entry name" value="D-isomer_DH_CS1"/>
</dbReference>
<dbReference type="Gene3D" id="3.40.50.720">
    <property type="entry name" value="NAD(P)-binding Rossmann-like Domain"/>
    <property type="match status" value="2"/>
</dbReference>
<protein>
    <submittedName>
        <fullName evidence="4">Glyoxylate reductase</fullName>
    </submittedName>
</protein>
<gene>
    <name evidence="4" type="ORF">PAN31117_03314</name>
</gene>
<name>A0A5E5ABC9_9BURK</name>
<dbReference type="OrthoDB" id="9787219at2"/>
<evidence type="ECO:0000256" key="2">
    <source>
        <dbReference type="ARBA" id="ARBA00023027"/>
    </source>
</evidence>
<sequence>MRILFSMTGKDPGPWLSALRQALPDADIREWAAGDVEQADYALVWKPSPDVLRHRAGLKAIFNMGAGADWILALLANHPELAHDDIPIYRIEDAGMASQMVEYATYAALRHFRRFDSYERQQRDGVWEPLAIPAARDFKVGVLGLGSLGAAVARHLASFGFDVRGYSRSPKSMEGVACFSGRERLTSFLDGVSVLINLLPNTPQTNGILNSETFSKLARGAHVVNLARGDHLIDDDLLEAIRQGQISGASLDVFTREPLPIDHPFWRDRRISVTPHISALTRMEESVEQVAQKIYEVELGKVPTGRVDVLYGY</sequence>
<dbReference type="Pfam" id="PF02826">
    <property type="entry name" value="2-Hacid_dh_C"/>
    <property type="match status" value="1"/>
</dbReference>
<proteinExistence type="predicted"/>
<dbReference type="SUPFAM" id="SSF51735">
    <property type="entry name" value="NAD(P)-binding Rossmann-fold domains"/>
    <property type="match status" value="1"/>
</dbReference>
<keyword evidence="1" id="KW-0560">Oxidoreductase</keyword>
<evidence type="ECO:0000259" key="3">
    <source>
        <dbReference type="Pfam" id="PF02826"/>
    </source>
</evidence>
<feature type="domain" description="D-isomer specific 2-hydroxyacid dehydrogenase NAD-binding" evidence="3">
    <location>
        <begin position="108"/>
        <end position="278"/>
    </location>
</feature>
<evidence type="ECO:0000256" key="1">
    <source>
        <dbReference type="ARBA" id="ARBA00023002"/>
    </source>
</evidence>
<dbReference type="InterPro" id="IPR036291">
    <property type="entry name" value="NAD(P)-bd_dom_sf"/>
</dbReference>
<evidence type="ECO:0000313" key="4">
    <source>
        <dbReference type="EMBL" id="VVE69420.1"/>
    </source>
</evidence>
<organism evidence="4 5">
    <name type="scientific">Pandoraea anapnoica</name>
    <dbReference type="NCBI Taxonomy" id="2508301"/>
    <lineage>
        <taxon>Bacteria</taxon>
        <taxon>Pseudomonadati</taxon>
        <taxon>Pseudomonadota</taxon>
        <taxon>Betaproteobacteria</taxon>
        <taxon>Burkholderiales</taxon>
        <taxon>Burkholderiaceae</taxon>
        <taxon>Pandoraea</taxon>
    </lineage>
</organism>
<keyword evidence="2" id="KW-0520">NAD</keyword>
<dbReference type="GO" id="GO:0051287">
    <property type="term" value="F:NAD binding"/>
    <property type="evidence" value="ECO:0007669"/>
    <property type="project" value="InterPro"/>
</dbReference>
<dbReference type="InterPro" id="IPR006140">
    <property type="entry name" value="D-isomer_DH_NAD-bd"/>
</dbReference>